<dbReference type="InterPro" id="IPR046367">
    <property type="entry name" value="GapR-like_DNA-bd"/>
</dbReference>
<name>A0ABT0RQJ7_9SPHN</name>
<dbReference type="HAMAP" id="MF_00797">
    <property type="entry name" value="UPF0335"/>
    <property type="match status" value="1"/>
</dbReference>
<feature type="domain" description="GapR-like DNA-binding" evidence="3">
    <location>
        <begin position="7"/>
        <end position="78"/>
    </location>
</feature>
<keyword evidence="5" id="KW-1185">Reference proteome</keyword>
<dbReference type="Proteomes" id="UP001165363">
    <property type="component" value="Unassembled WGS sequence"/>
</dbReference>
<dbReference type="RefSeq" id="WP_249849137.1">
    <property type="nucleotide sequence ID" value="NZ_JAMGBD010000002.1"/>
</dbReference>
<sequence length="80" mass="9108">MSEGVVAADQLRLFIERVERLEEEKKGISDDIKDVYAEAKANGYDTKTMRKVVALRRLETHVRQEADALLETYRNALGLA</sequence>
<dbReference type="Pfam" id="PF10073">
    <property type="entry name" value="GapR_DNA-bd"/>
    <property type="match status" value="1"/>
</dbReference>
<dbReference type="NCBIfam" id="NF010247">
    <property type="entry name" value="PRK13694.1"/>
    <property type="match status" value="1"/>
</dbReference>
<evidence type="ECO:0000313" key="4">
    <source>
        <dbReference type="EMBL" id="MCL6684742.1"/>
    </source>
</evidence>
<dbReference type="InterPro" id="IPR018753">
    <property type="entry name" value="GapR-like"/>
</dbReference>
<comment type="similarity">
    <text evidence="1">Belongs to the UPF0335 family.</text>
</comment>
<evidence type="ECO:0000256" key="2">
    <source>
        <dbReference type="SAM" id="Coils"/>
    </source>
</evidence>
<feature type="coiled-coil region" evidence="2">
    <location>
        <begin position="11"/>
        <end position="38"/>
    </location>
</feature>
<organism evidence="4 5">
    <name type="scientific">Sphingomonas alba</name>
    <dbReference type="NCBI Taxonomy" id="2908208"/>
    <lineage>
        <taxon>Bacteria</taxon>
        <taxon>Pseudomonadati</taxon>
        <taxon>Pseudomonadota</taxon>
        <taxon>Alphaproteobacteria</taxon>
        <taxon>Sphingomonadales</taxon>
        <taxon>Sphingomonadaceae</taxon>
        <taxon>Sphingomonas</taxon>
    </lineage>
</organism>
<keyword evidence="2" id="KW-0175">Coiled coil</keyword>
<evidence type="ECO:0000256" key="1">
    <source>
        <dbReference type="HAMAP-Rule" id="MF_00797"/>
    </source>
</evidence>
<dbReference type="EMBL" id="JAMGBD010000002">
    <property type="protein sequence ID" value="MCL6684742.1"/>
    <property type="molecule type" value="Genomic_DNA"/>
</dbReference>
<comment type="caution">
    <text evidence="4">The sequence shown here is derived from an EMBL/GenBank/DDBJ whole genome shotgun (WGS) entry which is preliminary data.</text>
</comment>
<gene>
    <name evidence="4" type="ORF">LZ536_12660</name>
</gene>
<protein>
    <recommendedName>
        <fullName evidence="1">UPF0335 protein LZ536_12660</fullName>
    </recommendedName>
</protein>
<proteinExistence type="inferred from homology"/>
<evidence type="ECO:0000313" key="5">
    <source>
        <dbReference type="Proteomes" id="UP001165363"/>
    </source>
</evidence>
<accession>A0ABT0RQJ7</accession>
<evidence type="ECO:0000259" key="3">
    <source>
        <dbReference type="Pfam" id="PF10073"/>
    </source>
</evidence>
<reference evidence="4" key="1">
    <citation type="submission" date="2022-05" db="EMBL/GenBank/DDBJ databases">
        <authorList>
            <person name="Jo J.-H."/>
            <person name="Im W.-T."/>
        </authorList>
    </citation>
    <scope>NUCLEOTIDE SEQUENCE</scope>
    <source>
        <strain evidence="4">SE158</strain>
    </source>
</reference>